<organism evidence="2 3">
    <name type="scientific">Protea cynaroides</name>
    <dbReference type="NCBI Taxonomy" id="273540"/>
    <lineage>
        <taxon>Eukaryota</taxon>
        <taxon>Viridiplantae</taxon>
        <taxon>Streptophyta</taxon>
        <taxon>Embryophyta</taxon>
        <taxon>Tracheophyta</taxon>
        <taxon>Spermatophyta</taxon>
        <taxon>Magnoliopsida</taxon>
        <taxon>Proteales</taxon>
        <taxon>Proteaceae</taxon>
        <taxon>Protea</taxon>
    </lineage>
</organism>
<feature type="compositionally biased region" description="Basic and acidic residues" evidence="1">
    <location>
        <begin position="97"/>
        <end position="112"/>
    </location>
</feature>
<sequence>MKGSMWKQSENDISSVKQETASVDKAESGDKDIPEERREAKAQGSHSPAGKQCENDISLVKQETALDEGPDAKTTDSQRVSDDQATEKESQAIVESQEIHLKKVKPRAEAKT</sequence>
<evidence type="ECO:0000313" key="2">
    <source>
        <dbReference type="EMBL" id="KAJ4970523.1"/>
    </source>
</evidence>
<dbReference type="OrthoDB" id="10641552at2759"/>
<dbReference type="AlphaFoldDB" id="A0A9Q0KH60"/>
<feature type="compositionally biased region" description="Basic and acidic residues" evidence="1">
    <location>
        <begin position="22"/>
        <end position="41"/>
    </location>
</feature>
<gene>
    <name evidence="2" type="ORF">NE237_003622</name>
</gene>
<evidence type="ECO:0000256" key="1">
    <source>
        <dbReference type="SAM" id="MobiDB-lite"/>
    </source>
</evidence>
<dbReference type="Proteomes" id="UP001141806">
    <property type="component" value="Unassembled WGS sequence"/>
</dbReference>
<protein>
    <submittedName>
        <fullName evidence="2">Uncharacterized protein</fullName>
    </submittedName>
</protein>
<feature type="compositionally biased region" description="Basic and acidic residues" evidence="1">
    <location>
        <begin position="70"/>
        <end position="90"/>
    </location>
</feature>
<comment type="caution">
    <text evidence="2">The sequence shown here is derived from an EMBL/GenBank/DDBJ whole genome shotgun (WGS) entry which is preliminary data.</text>
</comment>
<feature type="region of interest" description="Disordered" evidence="1">
    <location>
        <begin position="1"/>
        <end position="112"/>
    </location>
</feature>
<dbReference type="EMBL" id="JAMYWD010000005">
    <property type="protein sequence ID" value="KAJ4970523.1"/>
    <property type="molecule type" value="Genomic_DNA"/>
</dbReference>
<proteinExistence type="predicted"/>
<evidence type="ECO:0000313" key="3">
    <source>
        <dbReference type="Proteomes" id="UP001141806"/>
    </source>
</evidence>
<name>A0A9Q0KH60_9MAGN</name>
<keyword evidence="3" id="KW-1185">Reference proteome</keyword>
<accession>A0A9Q0KH60</accession>
<reference evidence="2" key="1">
    <citation type="journal article" date="2023" name="Plant J.">
        <title>The genome of the king protea, Protea cynaroides.</title>
        <authorList>
            <person name="Chang J."/>
            <person name="Duong T.A."/>
            <person name="Schoeman C."/>
            <person name="Ma X."/>
            <person name="Roodt D."/>
            <person name="Barker N."/>
            <person name="Li Z."/>
            <person name="Van de Peer Y."/>
            <person name="Mizrachi E."/>
        </authorList>
    </citation>
    <scope>NUCLEOTIDE SEQUENCE</scope>
    <source>
        <tissue evidence="2">Young leaves</tissue>
    </source>
</reference>
<feature type="compositionally biased region" description="Polar residues" evidence="1">
    <location>
        <begin position="1"/>
        <end position="21"/>
    </location>
</feature>